<gene>
    <name evidence="2" type="ORF">MDG893_13129</name>
</gene>
<evidence type="ECO:0000256" key="1">
    <source>
        <dbReference type="SAM" id="Phobius"/>
    </source>
</evidence>
<dbReference type="eggNOG" id="ENOG50340UK">
    <property type="taxonomic scope" value="Bacteria"/>
</dbReference>
<comment type="caution">
    <text evidence="2">The sequence shown here is derived from an EMBL/GenBank/DDBJ whole genome shotgun (WGS) entry which is preliminary data.</text>
</comment>
<dbReference type="RefSeq" id="WP_007155098.1">
    <property type="nucleotide sequence ID" value="NZ_ABCP01000041.1"/>
</dbReference>
<sequence>MIKTVFQVVVIVFCITWVGKNIVAPAAAYFYFQGDYKRLASQCANAMDETWFAEQEGSDELKQSAEVHLMVCHEYDKTRKVMLVMGLSENVLAYLGLKALETEQQPVSRLVEQHRFRER</sequence>
<keyword evidence="3" id="KW-1185">Reference proteome</keyword>
<dbReference type="STRING" id="443152.MDG893_13129"/>
<dbReference type="Proteomes" id="UP000005856">
    <property type="component" value="Unassembled WGS sequence"/>
</dbReference>
<name>A6F4B4_9GAMM</name>
<keyword evidence="1" id="KW-0472">Membrane</keyword>
<proteinExistence type="predicted"/>
<evidence type="ECO:0000313" key="3">
    <source>
        <dbReference type="Proteomes" id="UP000005856"/>
    </source>
</evidence>
<feature type="transmembrane region" description="Helical" evidence="1">
    <location>
        <begin position="6"/>
        <end position="32"/>
    </location>
</feature>
<dbReference type="InterPro" id="IPR023814">
    <property type="entry name" value="His-Xaa-Ser_sys"/>
</dbReference>
<keyword evidence="1" id="KW-0812">Transmembrane</keyword>
<dbReference type="NCBIfam" id="TIGR03982">
    <property type="entry name" value="TIGR03982 family His-Xaa-Ser system protein"/>
    <property type="match status" value="1"/>
</dbReference>
<organism evidence="2 3">
    <name type="scientific">Marinobacter algicola DG893</name>
    <dbReference type="NCBI Taxonomy" id="443152"/>
    <lineage>
        <taxon>Bacteria</taxon>
        <taxon>Pseudomonadati</taxon>
        <taxon>Pseudomonadota</taxon>
        <taxon>Gammaproteobacteria</taxon>
        <taxon>Pseudomonadales</taxon>
        <taxon>Marinobacteraceae</taxon>
        <taxon>Marinobacter</taxon>
    </lineage>
</organism>
<evidence type="ECO:0000313" key="2">
    <source>
        <dbReference type="EMBL" id="EDM46407.1"/>
    </source>
</evidence>
<dbReference type="EMBL" id="ABCP01000041">
    <property type="protein sequence ID" value="EDM46407.1"/>
    <property type="molecule type" value="Genomic_DNA"/>
</dbReference>
<protein>
    <submittedName>
        <fullName evidence="2">Uncharacterized protein</fullName>
    </submittedName>
</protein>
<accession>A6F4B4</accession>
<dbReference type="OrthoDB" id="6882278at2"/>
<reference evidence="2 3" key="1">
    <citation type="submission" date="2007-06" db="EMBL/GenBank/DDBJ databases">
        <authorList>
            <person name="Green D."/>
            <person name="Ferriera S."/>
            <person name="Johnson J."/>
            <person name="Kravitz S."/>
            <person name="Beeson K."/>
            <person name="Sutton G."/>
            <person name="Rogers Y.-H."/>
            <person name="Friedman R."/>
            <person name="Frazier M."/>
            <person name="Venter J.C."/>
        </authorList>
    </citation>
    <scope>NUCLEOTIDE SEQUENCE [LARGE SCALE GENOMIC DNA]</scope>
    <source>
        <strain evidence="2 3">DG893</strain>
    </source>
</reference>
<dbReference type="AlphaFoldDB" id="A6F4B4"/>
<keyword evidence="1" id="KW-1133">Transmembrane helix</keyword>